<evidence type="ECO:0000313" key="2">
    <source>
        <dbReference type="EMBL" id="GFH50842.1"/>
    </source>
</evidence>
<gene>
    <name evidence="2" type="ORF">CTEN210_07318</name>
</gene>
<accession>A0AAD3CRP3</accession>
<sequence>MPTVAETVERFFSLTQKRISTISNEGKHKTAWSQDSSLSKDYQSELDLIKPHYKPLIWGVGTAVTLFATFRVSKYVSIARTRKQIGYTFEKIQSQKSQKEKLGDLASVPVDMCLSLLVGLSASLFLTDDEKLKKDFANSPLVKGRSLIAEEFCDDYIKEFQKISPSILQSKDAVESSSMRAIQNFVNNCEKRNSIIAYREKEQMLDRSDAENLPSPVFEEINKRANQQ</sequence>
<dbReference type="EMBL" id="BLLK01000042">
    <property type="protein sequence ID" value="GFH50842.1"/>
    <property type="molecule type" value="Genomic_DNA"/>
</dbReference>
<proteinExistence type="predicted"/>
<evidence type="ECO:0000256" key="1">
    <source>
        <dbReference type="SAM" id="MobiDB-lite"/>
    </source>
</evidence>
<evidence type="ECO:0000313" key="3">
    <source>
        <dbReference type="Proteomes" id="UP001054902"/>
    </source>
</evidence>
<feature type="region of interest" description="Disordered" evidence="1">
    <location>
        <begin position="205"/>
        <end position="228"/>
    </location>
</feature>
<reference evidence="2 3" key="1">
    <citation type="journal article" date="2021" name="Sci. Rep.">
        <title>The genome of the diatom Chaetoceros tenuissimus carries an ancient integrated fragment of an extant virus.</title>
        <authorList>
            <person name="Hongo Y."/>
            <person name="Kimura K."/>
            <person name="Takaki Y."/>
            <person name="Yoshida Y."/>
            <person name="Baba S."/>
            <person name="Kobayashi G."/>
            <person name="Nagasaki K."/>
            <person name="Hano T."/>
            <person name="Tomaru Y."/>
        </authorList>
    </citation>
    <scope>NUCLEOTIDE SEQUENCE [LARGE SCALE GENOMIC DNA]</scope>
    <source>
        <strain evidence="2 3">NIES-3715</strain>
    </source>
</reference>
<organism evidence="2 3">
    <name type="scientific">Chaetoceros tenuissimus</name>
    <dbReference type="NCBI Taxonomy" id="426638"/>
    <lineage>
        <taxon>Eukaryota</taxon>
        <taxon>Sar</taxon>
        <taxon>Stramenopiles</taxon>
        <taxon>Ochrophyta</taxon>
        <taxon>Bacillariophyta</taxon>
        <taxon>Coscinodiscophyceae</taxon>
        <taxon>Chaetocerotophycidae</taxon>
        <taxon>Chaetocerotales</taxon>
        <taxon>Chaetocerotaceae</taxon>
        <taxon>Chaetoceros</taxon>
    </lineage>
</organism>
<dbReference type="Proteomes" id="UP001054902">
    <property type="component" value="Unassembled WGS sequence"/>
</dbReference>
<name>A0AAD3CRP3_9STRA</name>
<comment type="caution">
    <text evidence="2">The sequence shown here is derived from an EMBL/GenBank/DDBJ whole genome shotgun (WGS) entry which is preliminary data.</text>
</comment>
<keyword evidence="3" id="KW-1185">Reference proteome</keyword>
<dbReference type="AlphaFoldDB" id="A0AAD3CRP3"/>
<protein>
    <submittedName>
        <fullName evidence="2">Uncharacterized protein</fullName>
    </submittedName>
</protein>